<accession>A0A212JNY9</accession>
<protein>
    <submittedName>
        <fullName evidence="1">Uncharacterized protein</fullName>
    </submittedName>
</protein>
<organism evidence="1">
    <name type="scientific">uncultured Dysgonomonas sp</name>
    <dbReference type="NCBI Taxonomy" id="206096"/>
    <lineage>
        <taxon>Bacteria</taxon>
        <taxon>Pseudomonadati</taxon>
        <taxon>Bacteroidota</taxon>
        <taxon>Bacteroidia</taxon>
        <taxon>Bacteroidales</taxon>
        <taxon>Dysgonomonadaceae</taxon>
        <taxon>Dysgonomonas</taxon>
        <taxon>environmental samples</taxon>
    </lineage>
</organism>
<gene>
    <name evidence="1" type="ORF">KL86DYS1_20383</name>
</gene>
<sequence length="48" mass="5730">MRKQKLYYSPALFIKNKYCLNYDLLSLAEANDKNNYLLKDASKRNLDK</sequence>
<proteinExistence type="predicted"/>
<dbReference type="EMBL" id="FLUM01000002">
    <property type="protein sequence ID" value="SBW01153.1"/>
    <property type="molecule type" value="Genomic_DNA"/>
</dbReference>
<reference evidence="1" key="1">
    <citation type="submission" date="2016-04" db="EMBL/GenBank/DDBJ databases">
        <authorList>
            <person name="Evans L.H."/>
            <person name="Alamgir A."/>
            <person name="Owens N."/>
            <person name="Weber N.D."/>
            <person name="Virtaneva K."/>
            <person name="Barbian K."/>
            <person name="Babar A."/>
            <person name="Rosenke K."/>
        </authorList>
    </citation>
    <scope>NUCLEOTIDE SEQUENCE</scope>
    <source>
        <strain evidence="1">86-1</strain>
    </source>
</reference>
<evidence type="ECO:0000313" key="1">
    <source>
        <dbReference type="EMBL" id="SBW01153.1"/>
    </source>
</evidence>
<dbReference type="AlphaFoldDB" id="A0A212JNY9"/>
<name>A0A212JNY9_9BACT</name>